<dbReference type="SUPFAM" id="SSF50346">
    <property type="entry name" value="PRC-barrel domain"/>
    <property type="match status" value="1"/>
</dbReference>
<comment type="domain">
    <text evidence="1">The CKK domain binds microtubules.</text>
</comment>
<feature type="compositionally biased region" description="Polar residues" evidence="2">
    <location>
        <begin position="682"/>
        <end position="698"/>
    </location>
</feature>
<name>A0A6V7XQL4_MELEN</name>
<dbReference type="GO" id="GO:0005516">
    <property type="term" value="F:calmodulin binding"/>
    <property type="evidence" value="ECO:0007669"/>
    <property type="project" value="InterPro"/>
</dbReference>
<protein>
    <recommendedName>
        <fullName evidence="3">CKK domain-containing protein</fullName>
    </recommendedName>
</protein>
<feature type="domain" description="CKK" evidence="3">
    <location>
        <begin position="755"/>
        <end position="888"/>
    </location>
</feature>
<feature type="region of interest" description="Disordered" evidence="2">
    <location>
        <begin position="723"/>
        <end position="746"/>
    </location>
</feature>
<dbReference type="InterPro" id="IPR032940">
    <property type="entry name" value="CAMSAP"/>
</dbReference>
<dbReference type="InterPro" id="IPR014797">
    <property type="entry name" value="CKK_CAMSAP"/>
</dbReference>
<accession>A0A6V7XQL4</accession>
<reference evidence="4 5" key="1">
    <citation type="submission" date="2020-08" db="EMBL/GenBank/DDBJ databases">
        <authorList>
            <person name="Koutsovoulos G."/>
            <person name="Danchin GJ E."/>
        </authorList>
    </citation>
    <scope>NUCLEOTIDE SEQUENCE [LARGE SCALE GENOMIC DNA]</scope>
</reference>
<dbReference type="Gene3D" id="3.10.20.360">
    <property type="entry name" value="CKK domain"/>
    <property type="match status" value="1"/>
</dbReference>
<proteinExistence type="inferred from homology"/>
<keyword evidence="1" id="KW-0493">Microtubule</keyword>
<dbReference type="PANTHER" id="PTHR21595:SF0">
    <property type="entry name" value="PATRONIN"/>
    <property type="match status" value="1"/>
</dbReference>
<dbReference type="Pfam" id="PF08683">
    <property type="entry name" value="CAMSAP_CKK"/>
    <property type="match status" value="1"/>
</dbReference>
<organism evidence="4 5">
    <name type="scientific">Meloidogyne enterolobii</name>
    <name type="common">Root-knot nematode worm</name>
    <name type="synonym">Meloidogyne mayaguensis</name>
    <dbReference type="NCBI Taxonomy" id="390850"/>
    <lineage>
        <taxon>Eukaryota</taxon>
        <taxon>Metazoa</taxon>
        <taxon>Ecdysozoa</taxon>
        <taxon>Nematoda</taxon>
        <taxon>Chromadorea</taxon>
        <taxon>Rhabditida</taxon>
        <taxon>Tylenchina</taxon>
        <taxon>Tylenchomorpha</taxon>
        <taxon>Tylenchoidea</taxon>
        <taxon>Meloidogynidae</taxon>
        <taxon>Meloidogyninae</taxon>
        <taxon>Meloidogyne</taxon>
    </lineage>
</organism>
<dbReference type="InterPro" id="IPR011033">
    <property type="entry name" value="PRC_barrel-like_sf"/>
</dbReference>
<evidence type="ECO:0000313" key="5">
    <source>
        <dbReference type="Proteomes" id="UP000580250"/>
    </source>
</evidence>
<dbReference type="GO" id="GO:0007026">
    <property type="term" value="P:negative regulation of microtubule depolymerization"/>
    <property type="evidence" value="ECO:0007669"/>
    <property type="project" value="TreeGrafter"/>
</dbReference>
<dbReference type="PANTHER" id="PTHR21595">
    <property type="entry name" value="PATRONIN"/>
    <property type="match status" value="1"/>
</dbReference>
<dbReference type="OrthoDB" id="2125658at2759"/>
<dbReference type="EMBL" id="CAJEWN010001962">
    <property type="protein sequence ID" value="CAD2201147.1"/>
    <property type="molecule type" value="Genomic_DNA"/>
</dbReference>
<dbReference type="GO" id="GO:0051011">
    <property type="term" value="F:microtubule minus-end binding"/>
    <property type="evidence" value="ECO:0007669"/>
    <property type="project" value="TreeGrafter"/>
</dbReference>
<gene>
    <name evidence="4" type="ORF">MENT_LOCUS54675</name>
</gene>
<evidence type="ECO:0000256" key="2">
    <source>
        <dbReference type="SAM" id="MobiDB-lite"/>
    </source>
</evidence>
<dbReference type="GO" id="GO:0031122">
    <property type="term" value="P:cytoplasmic microtubule organization"/>
    <property type="evidence" value="ECO:0007669"/>
    <property type="project" value="TreeGrafter"/>
</dbReference>
<comment type="similarity">
    <text evidence="1">Belongs to the CAMSAP1 family.</text>
</comment>
<dbReference type="AlphaFoldDB" id="A0A6V7XQL4"/>
<evidence type="ECO:0000259" key="3">
    <source>
        <dbReference type="PROSITE" id="PS51508"/>
    </source>
</evidence>
<dbReference type="GO" id="GO:0036449">
    <property type="term" value="C:microtubule minus-end"/>
    <property type="evidence" value="ECO:0007669"/>
    <property type="project" value="TreeGrafter"/>
</dbReference>
<dbReference type="Proteomes" id="UP000580250">
    <property type="component" value="Unassembled WGS sequence"/>
</dbReference>
<dbReference type="PROSITE" id="PS51508">
    <property type="entry name" value="CKK"/>
    <property type="match status" value="1"/>
</dbReference>
<evidence type="ECO:0000313" key="4">
    <source>
        <dbReference type="EMBL" id="CAD2201147.1"/>
    </source>
</evidence>
<sequence>MFFEGQQVSLYQSNKLFSAIFLRTQPLPDQQADAGMMEKIQSARDLNNDKRRNRAFSAATDDVFFLGTGSLPRTRNMSIASPRQTRLEQNLPFQVCLSSTGGSSTLHRFPVSNQDRGFNPQLEPWRSQLPGYQQQQQNFGQFQGFLRANTLNRPSKDEDQTPRPSSVLMQSQPQFNLGSHNTLVDQLSNQFNNNLKFSSPPGQRQQFPLQFSQQPSRQQANVFGVNAFPTFQSTPQQNFANKQFASLQQQDISPIGPPPPDSIIYSDYSFAEQPNTSMLQQNIQGQQMPQTMQHMQGNVNPQLFPEQQQLFQQQHFPSACPQSNYISSTNSSNLYSTPMQTFNSGYCGQQQPSVYYTPTSYNQNQNIEYMGGGGQLQQSLSQPSHLHLLHQQNQLPQLSHSIHSQFGQKPSFQYQNQQNQPYNNQIMPQQQYTPIPSLPFNHPGGSTVFPVSADPFSLTHLQNYQQQMQQCNSNQQKSIEQNNIPFRLQQANIQDADIEPDPENDLRQELTNWGKTYRLTEKPQRKTWASKKVEMQQRIIASNPVAALNAALHGSRSATALASQGKDQNDSSSTPKNGSNGGSTLSSDERTVNQNINISLDVSDSDSTEMTPEMLAKRQALLISQLKRKERIKKRQSEMQKLELAEQRRIEREQRRLKCLEDYKRKKLEQELGEQPGGSARMCSSSTMSLNNRGQSQPPFRRPKSQTNLNINQTRTLHRPFRAQSSVNNGGDNDENAGISGSRSNVPASVLGEPSLKLYARQQPKSNRTLILNALQYSIFPGHVSNENRQKVQNAIASSDSKHFLVLFRDHRLQYRGLYTWINFPRLFTKLGSGPKVCREPMMTIMYKYDSGAKSFGKIPTKHLSATIDGFVIAEQYWQRPKIPFSGR</sequence>
<dbReference type="InterPro" id="IPR038209">
    <property type="entry name" value="CKK_dom_sf"/>
</dbReference>
<dbReference type="SMART" id="SM01051">
    <property type="entry name" value="CAMSAP_CKK"/>
    <property type="match status" value="1"/>
</dbReference>
<evidence type="ECO:0000256" key="1">
    <source>
        <dbReference type="PROSITE-ProRule" id="PRU00841"/>
    </source>
</evidence>
<feature type="region of interest" description="Disordered" evidence="2">
    <location>
        <begin position="558"/>
        <end position="592"/>
    </location>
</feature>
<comment type="caution">
    <text evidence="4">The sequence shown here is derived from an EMBL/GenBank/DDBJ whole genome shotgun (WGS) entry which is preliminary data.</text>
</comment>
<feature type="region of interest" description="Disordered" evidence="2">
    <location>
        <begin position="670"/>
        <end position="706"/>
    </location>
</feature>